<comment type="caution">
    <text evidence="1">The sequence shown here is derived from an EMBL/GenBank/DDBJ whole genome shotgun (WGS) entry which is preliminary data.</text>
</comment>
<gene>
    <name evidence="1" type="ORF">Rsw2DRAFT_0342</name>
</gene>
<dbReference type="eggNOG" id="ENOG502ZB7J">
    <property type="taxonomic scope" value="Bacteria"/>
</dbReference>
<dbReference type="STRING" id="371731.Rsw2DRAFT_0342"/>
<dbReference type="OrthoDB" id="7801628at2"/>
<evidence type="ECO:0008006" key="3">
    <source>
        <dbReference type="Google" id="ProtNLM"/>
    </source>
</evidence>
<dbReference type="EMBL" id="ACYY01000002">
    <property type="protein sequence ID" value="EEW26539.1"/>
    <property type="molecule type" value="Genomic_DNA"/>
</dbReference>
<keyword evidence="2" id="KW-1185">Reference proteome</keyword>
<reference evidence="1 2" key="1">
    <citation type="submission" date="2009-08" db="EMBL/GenBank/DDBJ databases">
        <title>The draft genome of Rhodobacter sp. SW2.</title>
        <authorList>
            <consortium name="US DOE Joint Genome Institute (JGI-PGF)"/>
            <person name="Lucas S."/>
            <person name="Copeland A."/>
            <person name="Lapidus A."/>
            <person name="Glavina del Rio T."/>
            <person name="Tice H."/>
            <person name="Bruce D."/>
            <person name="Goodwin L."/>
            <person name="Pitluck S."/>
            <person name="Larimer F."/>
            <person name="Land M.L."/>
            <person name="Hauser L."/>
            <person name="Emerson D."/>
        </authorList>
    </citation>
    <scope>NUCLEOTIDE SEQUENCE [LARGE SCALE GENOMIC DNA]</scope>
    <source>
        <strain evidence="1 2">SW2</strain>
    </source>
</reference>
<organism evidence="1 2">
    <name type="scientific">Rhodobacter ferrooxidans</name>
    <dbReference type="NCBI Taxonomy" id="371731"/>
    <lineage>
        <taxon>Bacteria</taxon>
        <taxon>Pseudomonadati</taxon>
        <taxon>Pseudomonadota</taxon>
        <taxon>Alphaproteobacteria</taxon>
        <taxon>Rhodobacterales</taxon>
        <taxon>Rhodobacter group</taxon>
        <taxon>Rhodobacter</taxon>
    </lineage>
</organism>
<dbReference type="Proteomes" id="UP000010121">
    <property type="component" value="Unassembled WGS sequence"/>
</dbReference>
<accession>C8RX14</accession>
<evidence type="ECO:0000313" key="1">
    <source>
        <dbReference type="EMBL" id="EEW26539.1"/>
    </source>
</evidence>
<dbReference type="AlphaFoldDB" id="C8RX14"/>
<evidence type="ECO:0000313" key="2">
    <source>
        <dbReference type="Proteomes" id="UP000010121"/>
    </source>
</evidence>
<sequence>MPLPPKPIAETGVLIRAENGDVVTWDATGLTLRLSDTVLADLRARLALQPAEAPDVTAALGDIDAWNLRSDGGWLRFTGVLEPGRGPREYQRAQAGGDIIAAAPGPLYALLAIGGARRAGFNDGPPGFSHNVLAPGDDVGSVGLEGTAQAQPTASLQRLPHCSREALTADTLLGWRQDALRGMPLFFVRAETDGAASITALASGVAYGNFLTALDNLVAAATSSGKRPKVLAVGLDYGLEDIHSPPDVLAEGLRSLMRQIERDMAARDLQRPIFLANFDSGTRWLTAPAATLAHWQLAWSHGNHAFAFAAPGYMFDQDRFGRPSEAARLQMAEMDAHAIVALSARESWACPLFLLAESEGREVRVTARAMADLVLDAADPFGAGVACGFSIAGSTAPVQITAVRLAKDDPQSLILTCDHAPEGDATLHYAYGGPEGRANSGSVRDAWAAPSRSGGQLHRWAYPAILPLRRGET</sequence>
<dbReference type="RefSeq" id="WP_008027414.1">
    <property type="nucleotide sequence ID" value="NZ_ACYY01000002.1"/>
</dbReference>
<proteinExistence type="predicted"/>
<name>C8RX14_9RHOB</name>
<protein>
    <recommendedName>
        <fullName evidence="3">Sialate O-acetylesterase domain-containing protein</fullName>
    </recommendedName>
</protein>